<dbReference type="InterPro" id="IPR014762">
    <property type="entry name" value="DNA_mismatch_repair_CS"/>
</dbReference>
<accession>A0A9X4MYG6</accession>
<dbReference type="PANTHER" id="PTHR10073:SF12">
    <property type="entry name" value="DNA MISMATCH REPAIR PROTEIN MLH1"/>
    <property type="match status" value="1"/>
</dbReference>
<dbReference type="Proteomes" id="UP001152599">
    <property type="component" value="Unassembled WGS sequence"/>
</dbReference>
<dbReference type="Gene3D" id="3.30.230.10">
    <property type="match status" value="1"/>
</dbReference>
<evidence type="ECO:0000256" key="2">
    <source>
        <dbReference type="ARBA" id="ARBA00021975"/>
    </source>
</evidence>
<dbReference type="GO" id="GO:0030983">
    <property type="term" value="F:mismatched DNA binding"/>
    <property type="evidence" value="ECO:0007669"/>
    <property type="project" value="InterPro"/>
</dbReference>
<dbReference type="InterPro" id="IPR014721">
    <property type="entry name" value="Ribsml_uS5_D2-typ_fold_subgr"/>
</dbReference>
<proteinExistence type="inferred from homology"/>
<dbReference type="InterPro" id="IPR020568">
    <property type="entry name" value="Ribosomal_Su5_D2-typ_SF"/>
</dbReference>
<feature type="domain" description="MutL C-terminal dimerisation" evidence="6">
    <location>
        <begin position="414"/>
        <end position="551"/>
    </location>
</feature>
<dbReference type="PANTHER" id="PTHR10073">
    <property type="entry name" value="DNA MISMATCH REPAIR PROTEIN MLH, PMS, MUTL"/>
    <property type="match status" value="1"/>
</dbReference>
<dbReference type="NCBIfam" id="TIGR00585">
    <property type="entry name" value="mutl"/>
    <property type="match status" value="1"/>
</dbReference>
<dbReference type="SUPFAM" id="SSF55874">
    <property type="entry name" value="ATPase domain of HSP90 chaperone/DNA topoisomerase II/histidine kinase"/>
    <property type="match status" value="1"/>
</dbReference>
<evidence type="ECO:0000256" key="3">
    <source>
        <dbReference type="ARBA" id="ARBA00022763"/>
    </source>
</evidence>
<dbReference type="CDD" id="cd00782">
    <property type="entry name" value="MutL_Trans"/>
    <property type="match status" value="1"/>
</dbReference>
<reference evidence="8" key="1">
    <citation type="submission" date="2022-07" db="EMBL/GenBank/DDBJ databases">
        <title>Description and genome-wide analysis of Profundicola chukchiensis gen. nov., sp. nov., marine bacteria isolated from bottom sediments of the Chukchi Sea.</title>
        <authorList>
            <person name="Romanenko L."/>
            <person name="Otstavnykh N."/>
            <person name="Kurilenko V."/>
            <person name="Eremeev V."/>
            <person name="Velansky P."/>
            <person name="Mikhailov V."/>
            <person name="Isaeva M."/>
        </authorList>
    </citation>
    <scope>NUCLEOTIDE SEQUENCE</scope>
    <source>
        <strain evidence="8">KMM 9713</strain>
    </source>
</reference>
<dbReference type="SMART" id="SM00853">
    <property type="entry name" value="MutL_C"/>
    <property type="match status" value="1"/>
</dbReference>
<sequence>MSDVIRLLPDHVANQIAAGEVVQRPASVVKELLENAIDSKATSIQLIIKEAGRQSIQVIDNGSGMSVTDARMAFERHATSKISTTDDIFHIQTKGFRGEALASIAAVAQVELKTKQEDEEVGHLLRIHGGEVKAQEATVTPTGTMISVNNLFFNVPARRNFLKSNQVEFRHIMDEFHRVALSHENIDFSLIHNDNEVFRLNGTHLAQRILHVFGKKLEGQLIPISEATDIVKISGFIGKPTTAKKSRGEQFFFVNHRFIRSGYMHKAIQNAFENLIAPGEHPTYFIFMEIDPENIDINIHPSKTEIKFVEEAAIYAQLRAATKHALGQFQVTPTINFDQPDWDLPVVNKQKEIKAPQISVDRNYNPFQTQPKTTYIPSTPSPKPGGSYNYYELEKEPEPTQAFFPEKEETISNQLMQWQNAYIITEYAGELIIIDQHRAHQSILYQSFIKKSKGNILSQQLLFPIEMDLSKNESLKVKDAEQYWISFGFDLEIEEEYLRIKAIPGDLQSEMITPLFTDFLSADLDIEEVEYSSILAKFMAKAAAIRKGTPISREKQQDLVQQLFALEQFNYSPFGKVIYKSFTLQDIKKQLD</sequence>
<keyword evidence="8" id="KW-0378">Hydrolase</keyword>
<dbReference type="GO" id="GO:0004519">
    <property type="term" value="F:endonuclease activity"/>
    <property type="evidence" value="ECO:0007669"/>
    <property type="project" value="UniProtKB-KW"/>
</dbReference>
<dbReference type="FunFam" id="3.30.565.10:FF:000003">
    <property type="entry name" value="DNA mismatch repair endonuclease MutL"/>
    <property type="match status" value="1"/>
</dbReference>
<dbReference type="GO" id="GO:0140664">
    <property type="term" value="F:ATP-dependent DNA damage sensor activity"/>
    <property type="evidence" value="ECO:0007669"/>
    <property type="project" value="InterPro"/>
</dbReference>
<evidence type="ECO:0000259" key="6">
    <source>
        <dbReference type="SMART" id="SM00853"/>
    </source>
</evidence>
<dbReference type="InterPro" id="IPR042121">
    <property type="entry name" value="MutL_C_regsub"/>
</dbReference>
<dbReference type="HAMAP" id="MF_00149">
    <property type="entry name" value="DNA_mis_repair"/>
    <property type="match status" value="1"/>
</dbReference>
<comment type="function">
    <text evidence="5">This protein is involved in the repair of mismatches in DNA. It is required for dam-dependent methyl-directed DNA mismatch repair. May act as a 'molecular matchmaker', a protein that promotes the formation of a stable complex between two or more DNA-binding proteins in an ATP-dependent manner without itself being part of a final effector complex.</text>
</comment>
<dbReference type="Pfam" id="PF01119">
    <property type="entry name" value="DNA_mis_repair"/>
    <property type="match status" value="1"/>
</dbReference>
<dbReference type="InterPro" id="IPR036890">
    <property type="entry name" value="HATPase_C_sf"/>
</dbReference>
<name>A0A9X4MYG6_9FLAO</name>
<dbReference type="Pfam" id="PF13589">
    <property type="entry name" value="HATPase_c_3"/>
    <property type="match status" value="1"/>
</dbReference>
<keyword evidence="8" id="KW-0540">Nuclease</keyword>
<dbReference type="GO" id="GO:0005524">
    <property type="term" value="F:ATP binding"/>
    <property type="evidence" value="ECO:0007669"/>
    <property type="project" value="InterPro"/>
</dbReference>
<dbReference type="RefSeq" id="WP_304419722.1">
    <property type="nucleotide sequence ID" value="NZ_JANCMU010000001.1"/>
</dbReference>
<dbReference type="InterPro" id="IPR037198">
    <property type="entry name" value="MutL_C_sf"/>
</dbReference>
<evidence type="ECO:0000256" key="4">
    <source>
        <dbReference type="ARBA" id="ARBA00023204"/>
    </source>
</evidence>
<keyword evidence="4 5" id="KW-0234">DNA repair</keyword>
<comment type="similarity">
    <text evidence="1 5">Belongs to the DNA mismatch repair MutL/HexB family.</text>
</comment>
<dbReference type="CDD" id="cd16926">
    <property type="entry name" value="HATPase_MutL-MLH-PMS-like"/>
    <property type="match status" value="1"/>
</dbReference>
<dbReference type="GO" id="GO:0006298">
    <property type="term" value="P:mismatch repair"/>
    <property type="evidence" value="ECO:0007669"/>
    <property type="project" value="UniProtKB-UniRule"/>
</dbReference>
<gene>
    <name evidence="5 8" type="primary">mutL</name>
    <name evidence="8" type="ORF">NMK71_00970</name>
</gene>
<dbReference type="InterPro" id="IPR020667">
    <property type="entry name" value="DNA_mismatch_repair_MutL"/>
</dbReference>
<dbReference type="InterPro" id="IPR014790">
    <property type="entry name" value="MutL_C"/>
</dbReference>
<feature type="domain" description="DNA mismatch repair protein S5" evidence="7">
    <location>
        <begin position="209"/>
        <end position="327"/>
    </location>
</feature>
<dbReference type="AlphaFoldDB" id="A0A9X4MYG6"/>
<dbReference type="InterPro" id="IPR002099">
    <property type="entry name" value="MutL/Mlh/PMS"/>
</dbReference>
<dbReference type="PROSITE" id="PS00058">
    <property type="entry name" value="DNA_MISMATCH_REPAIR_1"/>
    <property type="match status" value="1"/>
</dbReference>
<evidence type="ECO:0000313" key="8">
    <source>
        <dbReference type="EMBL" id="MDG4944975.1"/>
    </source>
</evidence>
<comment type="caution">
    <text evidence="8">The sequence shown here is derived from an EMBL/GenBank/DDBJ whole genome shotgun (WGS) entry which is preliminary data.</text>
</comment>
<keyword evidence="8" id="KW-0255">Endonuclease</keyword>
<dbReference type="EMBL" id="JANCMU010000001">
    <property type="protein sequence ID" value="MDG4944975.1"/>
    <property type="molecule type" value="Genomic_DNA"/>
</dbReference>
<dbReference type="InterPro" id="IPR042120">
    <property type="entry name" value="MutL_C_dimsub"/>
</dbReference>
<dbReference type="InterPro" id="IPR013507">
    <property type="entry name" value="DNA_mismatch_S5_2-like"/>
</dbReference>
<dbReference type="SUPFAM" id="SSF54211">
    <property type="entry name" value="Ribosomal protein S5 domain 2-like"/>
    <property type="match status" value="1"/>
</dbReference>
<keyword evidence="3 5" id="KW-0227">DNA damage</keyword>
<dbReference type="GO" id="GO:0016887">
    <property type="term" value="F:ATP hydrolysis activity"/>
    <property type="evidence" value="ECO:0007669"/>
    <property type="project" value="InterPro"/>
</dbReference>
<organism evidence="8 9">
    <name type="scientific">Profundicola chukchiensis</name>
    <dbReference type="NCBI Taxonomy" id="2961959"/>
    <lineage>
        <taxon>Bacteria</taxon>
        <taxon>Pseudomonadati</taxon>
        <taxon>Bacteroidota</taxon>
        <taxon>Flavobacteriia</taxon>
        <taxon>Flavobacteriales</taxon>
        <taxon>Weeksellaceae</taxon>
        <taxon>Profundicola</taxon>
    </lineage>
</organism>
<protein>
    <recommendedName>
        <fullName evidence="2 5">DNA mismatch repair protein MutL</fullName>
    </recommendedName>
</protein>
<dbReference type="Gene3D" id="3.30.1540.20">
    <property type="entry name" value="MutL, C-terminal domain, dimerisation subdomain"/>
    <property type="match status" value="1"/>
</dbReference>
<evidence type="ECO:0000259" key="7">
    <source>
        <dbReference type="SMART" id="SM01340"/>
    </source>
</evidence>
<dbReference type="GO" id="GO:0032300">
    <property type="term" value="C:mismatch repair complex"/>
    <property type="evidence" value="ECO:0007669"/>
    <property type="project" value="InterPro"/>
</dbReference>
<keyword evidence="9" id="KW-1185">Reference proteome</keyword>
<dbReference type="Gene3D" id="3.30.1370.100">
    <property type="entry name" value="MutL, C-terminal domain, regulatory subdomain"/>
    <property type="match status" value="1"/>
</dbReference>
<dbReference type="SUPFAM" id="SSF118116">
    <property type="entry name" value="DNA mismatch repair protein MutL"/>
    <property type="match status" value="1"/>
</dbReference>
<dbReference type="InterPro" id="IPR038973">
    <property type="entry name" value="MutL/Mlh/Pms-like"/>
</dbReference>
<evidence type="ECO:0000256" key="1">
    <source>
        <dbReference type="ARBA" id="ARBA00006082"/>
    </source>
</evidence>
<evidence type="ECO:0000313" key="9">
    <source>
        <dbReference type="Proteomes" id="UP001152599"/>
    </source>
</evidence>
<dbReference type="Gene3D" id="3.30.565.10">
    <property type="entry name" value="Histidine kinase-like ATPase, C-terminal domain"/>
    <property type="match status" value="1"/>
</dbReference>
<evidence type="ECO:0000256" key="5">
    <source>
        <dbReference type="HAMAP-Rule" id="MF_00149"/>
    </source>
</evidence>
<dbReference type="SMART" id="SM01340">
    <property type="entry name" value="DNA_mis_repair"/>
    <property type="match status" value="1"/>
</dbReference>
<dbReference type="Pfam" id="PF08676">
    <property type="entry name" value="MutL_C"/>
    <property type="match status" value="1"/>
</dbReference>